<accession>A0A438EXC6</accession>
<evidence type="ECO:0000256" key="3">
    <source>
        <dbReference type="ARBA" id="ARBA00006094"/>
    </source>
</evidence>
<feature type="region of interest" description="Disordered" evidence="11">
    <location>
        <begin position="67"/>
        <end position="90"/>
    </location>
</feature>
<feature type="compositionally biased region" description="Polar residues" evidence="11">
    <location>
        <begin position="349"/>
        <end position="366"/>
    </location>
</feature>
<evidence type="ECO:0000256" key="7">
    <source>
        <dbReference type="ARBA" id="ARBA00022884"/>
    </source>
</evidence>
<dbReference type="PANTHER" id="PTHR13135">
    <property type="entry name" value="CYTOSOLIC RESINIFERATOXIN BINDING PROTEIN RBP-26"/>
    <property type="match status" value="1"/>
</dbReference>
<feature type="region of interest" description="Disordered" evidence="11">
    <location>
        <begin position="349"/>
        <end position="380"/>
    </location>
</feature>
<keyword evidence="5" id="KW-0813">Transport</keyword>
<keyword evidence="8" id="KW-0653">Protein transport</keyword>
<proteinExistence type="inferred from homology"/>
<gene>
    <name evidence="13" type="ORF">CK203_072040</name>
</gene>
<dbReference type="InterPro" id="IPR038092">
    <property type="entry name" value="PHAX_RNA-binding_sf"/>
</dbReference>
<dbReference type="GO" id="GO:0003723">
    <property type="term" value="F:RNA binding"/>
    <property type="evidence" value="ECO:0007669"/>
    <property type="project" value="UniProtKB-KW"/>
</dbReference>
<comment type="caution">
    <text evidence="13">The sequence shown here is derived from an EMBL/GenBank/DDBJ whole genome shotgun (WGS) entry which is preliminary data.</text>
</comment>
<dbReference type="PANTHER" id="PTHR13135:SF0">
    <property type="entry name" value="PHOSPHORYLATED ADAPTER RNA EXPORT PROTEIN"/>
    <property type="match status" value="1"/>
</dbReference>
<comment type="subcellular location">
    <subcellularLocation>
        <location evidence="2">Cytoplasm</location>
    </subcellularLocation>
    <subcellularLocation>
        <location evidence="1">Nucleus</location>
    </subcellularLocation>
</comment>
<dbReference type="GO" id="GO:0006408">
    <property type="term" value="P:snRNA export from nucleus"/>
    <property type="evidence" value="ECO:0007669"/>
    <property type="project" value="InterPro"/>
</dbReference>
<organism evidence="13 14">
    <name type="scientific">Vitis vinifera</name>
    <name type="common">Grape</name>
    <dbReference type="NCBI Taxonomy" id="29760"/>
    <lineage>
        <taxon>Eukaryota</taxon>
        <taxon>Viridiplantae</taxon>
        <taxon>Streptophyta</taxon>
        <taxon>Embryophyta</taxon>
        <taxon>Tracheophyta</taxon>
        <taxon>Spermatophyta</taxon>
        <taxon>Magnoliopsida</taxon>
        <taxon>eudicotyledons</taxon>
        <taxon>Gunneridae</taxon>
        <taxon>Pentapetalae</taxon>
        <taxon>rosids</taxon>
        <taxon>Vitales</taxon>
        <taxon>Vitaceae</taxon>
        <taxon>Viteae</taxon>
        <taxon>Vitis</taxon>
    </lineage>
</organism>
<keyword evidence="9" id="KW-0539">Nucleus</keyword>
<dbReference type="InterPro" id="IPR039047">
    <property type="entry name" value="PHAX"/>
</dbReference>
<dbReference type="AlphaFoldDB" id="A0A438EXC6"/>
<feature type="compositionally biased region" description="Basic residues" evidence="11">
    <location>
        <begin position="71"/>
        <end position="87"/>
    </location>
</feature>
<dbReference type="GO" id="GO:0015031">
    <property type="term" value="P:protein transport"/>
    <property type="evidence" value="ECO:0007669"/>
    <property type="project" value="UniProtKB-KW"/>
</dbReference>
<evidence type="ECO:0000256" key="5">
    <source>
        <dbReference type="ARBA" id="ARBA00022448"/>
    </source>
</evidence>
<dbReference type="Proteomes" id="UP000288805">
    <property type="component" value="Unassembled WGS sequence"/>
</dbReference>
<sequence>MEGGDNILEAIYEEDDLEDVEMLDIEGEHVDVEEGECVDVEGEFMKENSQSELEQSSGQIVNTVNQDACSKNRRRRQNKRKNKRKKSGSVPKVTDINRFVLDTCKRLKEKKSYLVWTAVGCLGVSALSDLVKEVDAIQACGGQMTADGKRSRTGGGILWSIIKVRDPNAYKEIMKRGKEFEEMWTLEIFQTGPIGHVWSKQMNNPDRENTFKAPLVIFQTGPIGHVWSKQMNNPDRENTFKAPLWSFDLSTLNGSMLSALSLRSPSFLLSSQCLNSWISKLFAILMFPKCITSYILIFNFQVVDYNCCYIIYHLQKQFRQPNSKQPPAQNKEASSQNIVHTSIDDTATNVSDGSQLTPPVQDQLEQPNAEGNRVSVHNRMRVPVTYDDLLVENPKDD</sequence>
<keyword evidence="7" id="KW-0694">RNA-binding</keyword>
<feature type="domain" description="Phosphorylated adapter RNA export protein RNA-binding" evidence="12">
    <location>
        <begin position="100"/>
        <end position="179"/>
    </location>
</feature>
<dbReference type="Gene3D" id="1.10.10.1440">
    <property type="entry name" value="PHAX RNA-binding domain"/>
    <property type="match status" value="1"/>
</dbReference>
<evidence type="ECO:0000256" key="1">
    <source>
        <dbReference type="ARBA" id="ARBA00004123"/>
    </source>
</evidence>
<name>A0A438EXC6_VITVI</name>
<dbReference type="InterPro" id="IPR019385">
    <property type="entry name" value="PHAX_RNA-binding_domain"/>
</dbReference>
<evidence type="ECO:0000256" key="8">
    <source>
        <dbReference type="ARBA" id="ARBA00022927"/>
    </source>
</evidence>
<dbReference type="Pfam" id="PF10258">
    <property type="entry name" value="PHAX_RNA-bd"/>
    <property type="match status" value="1"/>
</dbReference>
<comment type="similarity">
    <text evidence="3">Belongs to the PHAX family.</text>
</comment>
<evidence type="ECO:0000256" key="9">
    <source>
        <dbReference type="ARBA" id="ARBA00023242"/>
    </source>
</evidence>
<dbReference type="GO" id="GO:0005634">
    <property type="term" value="C:nucleus"/>
    <property type="evidence" value="ECO:0007669"/>
    <property type="project" value="UniProtKB-SubCell"/>
</dbReference>
<evidence type="ECO:0000313" key="14">
    <source>
        <dbReference type="Proteomes" id="UP000288805"/>
    </source>
</evidence>
<dbReference type="GO" id="GO:0005737">
    <property type="term" value="C:cytoplasm"/>
    <property type="evidence" value="ECO:0007669"/>
    <property type="project" value="UniProtKB-SubCell"/>
</dbReference>
<evidence type="ECO:0000259" key="12">
    <source>
        <dbReference type="Pfam" id="PF10258"/>
    </source>
</evidence>
<evidence type="ECO:0000256" key="11">
    <source>
        <dbReference type="SAM" id="MobiDB-lite"/>
    </source>
</evidence>
<protein>
    <recommendedName>
        <fullName evidence="4">Phosphorylated adapter RNA export protein</fullName>
    </recommendedName>
    <alternativeName>
        <fullName evidence="10">RNA U small nuclear RNA export adapter protein</fullName>
    </alternativeName>
</protein>
<reference evidence="13 14" key="1">
    <citation type="journal article" date="2018" name="PLoS Genet.">
        <title>Population sequencing reveals clonal diversity and ancestral inbreeding in the grapevine cultivar Chardonnay.</title>
        <authorList>
            <person name="Roach M.J."/>
            <person name="Johnson D.L."/>
            <person name="Bohlmann J."/>
            <person name="van Vuuren H.J."/>
            <person name="Jones S.J."/>
            <person name="Pretorius I.S."/>
            <person name="Schmidt S.A."/>
            <person name="Borneman A.R."/>
        </authorList>
    </citation>
    <scope>NUCLEOTIDE SEQUENCE [LARGE SCALE GENOMIC DNA]</scope>
    <source>
        <strain evidence="14">cv. Chardonnay</strain>
        <tissue evidence="13">Leaf</tissue>
    </source>
</reference>
<evidence type="ECO:0000256" key="2">
    <source>
        <dbReference type="ARBA" id="ARBA00004496"/>
    </source>
</evidence>
<dbReference type="EMBL" id="QGNW01001168">
    <property type="protein sequence ID" value="RVW52400.1"/>
    <property type="molecule type" value="Genomic_DNA"/>
</dbReference>
<evidence type="ECO:0000256" key="10">
    <source>
        <dbReference type="ARBA" id="ARBA00030834"/>
    </source>
</evidence>
<evidence type="ECO:0000256" key="6">
    <source>
        <dbReference type="ARBA" id="ARBA00022490"/>
    </source>
</evidence>
<keyword evidence="6" id="KW-0963">Cytoplasm</keyword>
<evidence type="ECO:0000256" key="4">
    <source>
        <dbReference type="ARBA" id="ARBA00016856"/>
    </source>
</evidence>
<evidence type="ECO:0000313" key="13">
    <source>
        <dbReference type="EMBL" id="RVW52400.1"/>
    </source>
</evidence>